<proteinExistence type="predicted"/>
<gene>
    <name evidence="1" type="ORF">Pcinc_024039</name>
</gene>
<dbReference type="EMBL" id="JAWQEG010002612">
    <property type="protein sequence ID" value="KAK3870761.1"/>
    <property type="molecule type" value="Genomic_DNA"/>
</dbReference>
<reference evidence="1" key="1">
    <citation type="submission" date="2023-10" db="EMBL/GenBank/DDBJ databases">
        <title>Genome assemblies of two species of porcelain crab, Petrolisthes cinctipes and Petrolisthes manimaculis (Anomura: Porcellanidae).</title>
        <authorList>
            <person name="Angst P."/>
        </authorList>
    </citation>
    <scope>NUCLEOTIDE SEQUENCE</scope>
    <source>
        <strain evidence="1">PB745_01</strain>
        <tissue evidence="1">Gill</tissue>
    </source>
</reference>
<protein>
    <submittedName>
        <fullName evidence="1">Uncharacterized protein</fullName>
    </submittedName>
</protein>
<name>A0AAE1FBU2_PETCI</name>
<keyword evidence="2" id="KW-1185">Reference proteome</keyword>
<evidence type="ECO:0000313" key="1">
    <source>
        <dbReference type="EMBL" id="KAK3870761.1"/>
    </source>
</evidence>
<organism evidence="1 2">
    <name type="scientific">Petrolisthes cinctipes</name>
    <name type="common">Flat porcelain crab</name>
    <dbReference type="NCBI Taxonomy" id="88211"/>
    <lineage>
        <taxon>Eukaryota</taxon>
        <taxon>Metazoa</taxon>
        <taxon>Ecdysozoa</taxon>
        <taxon>Arthropoda</taxon>
        <taxon>Crustacea</taxon>
        <taxon>Multicrustacea</taxon>
        <taxon>Malacostraca</taxon>
        <taxon>Eumalacostraca</taxon>
        <taxon>Eucarida</taxon>
        <taxon>Decapoda</taxon>
        <taxon>Pleocyemata</taxon>
        <taxon>Anomura</taxon>
        <taxon>Galatheoidea</taxon>
        <taxon>Porcellanidae</taxon>
        <taxon>Petrolisthes</taxon>
    </lineage>
</organism>
<dbReference type="Proteomes" id="UP001286313">
    <property type="component" value="Unassembled WGS sequence"/>
</dbReference>
<dbReference type="AlphaFoldDB" id="A0AAE1FBU2"/>
<evidence type="ECO:0000313" key="2">
    <source>
        <dbReference type="Proteomes" id="UP001286313"/>
    </source>
</evidence>
<comment type="caution">
    <text evidence="1">The sequence shown here is derived from an EMBL/GenBank/DDBJ whole genome shotgun (WGS) entry which is preliminary data.</text>
</comment>
<sequence length="99" mass="11615">MNLNHHSTLAMNLNHHSTPPMNLNHHSTPPMNLNHHYHSNEPQPNPNHPFIQFYLTNKTYSVHRYPTLYFHLSTTTTQVPNKYTITPTNKTISSKHHRT</sequence>
<accession>A0AAE1FBU2</accession>